<proteinExistence type="predicted"/>
<protein>
    <submittedName>
        <fullName evidence="1">Uncharacterized protein</fullName>
    </submittedName>
</protein>
<reference evidence="1" key="1">
    <citation type="submission" date="2020-07" db="EMBL/GenBank/DDBJ databases">
        <title>Ethylene signaling mediates host invasion by parasitic plants.</title>
        <authorList>
            <person name="Yoshida S."/>
        </authorList>
    </citation>
    <scope>NUCLEOTIDE SEQUENCE</scope>
    <source>
        <strain evidence="1">Okayama</strain>
    </source>
</reference>
<accession>A0A830BS61</accession>
<dbReference type="EMBL" id="BMAC01000094">
    <property type="protein sequence ID" value="GFP84831.1"/>
    <property type="molecule type" value="Genomic_DNA"/>
</dbReference>
<dbReference type="AlphaFoldDB" id="A0A830BS61"/>
<evidence type="ECO:0000313" key="1">
    <source>
        <dbReference type="EMBL" id="GFP84831.1"/>
    </source>
</evidence>
<gene>
    <name evidence="1" type="ORF">PHJA_000626900</name>
</gene>
<evidence type="ECO:0000313" key="2">
    <source>
        <dbReference type="Proteomes" id="UP000653305"/>
    </source>
</evidence>
<organism evidence="1 2">
    <name type="scientific">Phtheirospermum japonicum</name>
    <dbReference type="NCBI Taxonomy" id="374723"/>
    <lineage>
        <taxon>Eukaryota</taxon>
        <taxon>Viridiplantae</taxon>
        <taxon>Streptophyta</taxon>
        <taxon>Embryophyta</taxon>
        <taxon>Tracheophyta</taxon>
        <taxon>Spermatophyta</taxon>
        <taxon>Magnoliopsida</taxon>
        <taxon>eudicotyledons</taxon>
        <taxon>Gunneridae</taxon>
        <taxon>Pentapetalae</taxon>
        <taxon>asterids</taxon>
        <taxon>lamiids</taxon>
        <taxon>Lamiales</taxon>
        <taxon>Orobanchaceae</taxon>
        <taxon>Orobanchaceae incertae sedis</taxon>
        <taxon>Phtheirospermum</taxon>
    </lineage>
</organism>
<dbReference type="Proteomes" id="UP000653305">
    <property type="component" value="Unassembled WGS sequence"/>
</dbReference>
<keyword evidence="2" id="KW-1185">Reference proteome</keyword>
<sequence length="187" mass="20938">MASKGFSFVCLSLSDATGDFATVAPVLLSIQQTARLRNPKWKWSDSSTLSRIYDCDDLSTTGACRVGFRISPVIDHLDELGFISELVRLFMHKILLEVYDMCKYAMYDNDSDSDMCKYAMYDNDSDSGNDFDILLEFSSHGKEIKKNLDKQCDGYVDSIQFDGSASFSRTAQQSPAWANIIVPQSVV</sequence>
<name>A0A830BS61_9LAMI</name>
<comment type="caution">
    <text evidence="1">The sequence shown here is derived from an EMBL/GenBank/DDBJ whole genome shotgun (WGS) entry which is preliminary data.</text>
</comment>